<dbReference type="InterPro" id="IPR026185">
    <property type="entry name" value="EPSTI1"/>
</dbReference>
<dbReference type="Ensembl" id="ENSBTAT00000091446.1">
    <property type="protein sequence ID" value="ENSBTAP00000099525.1"/>
    <property type="gene ID" value="ENSBTAG00000019054.7"/>
</dbReference>
<evidence type="ECO:0000313" key="3">
    <source>
        <dbReference type="Proteomes" id="UP000009136"/>
    </source>
</evidence>
<keyword evidence="3" id="KW-1185">Reference proteome</keyword>
<feature type="region of interest" description="Disordered" evidence="1">
    <location>
        <begin position="146"/>
        <end position="168"/>
    </location>
</feature>
<dbReference type="Proteomes" id="UP000009136">
    <property type="component" value="Chromosome 12"/>
</dbReference>
<reference evidence="2" key="3">
    <citation type="submission" date="2025-09" db="UniProtKB">
        <authorList>
            <consortium name="Ensembl"/>
        </authorList>
    </citation>
    <scope>IDENTIFICATION</scope>
    <source>
        <strain evidence="2">Hereford</strain>
    </source>
</reference>
<dbReference type="GeneTree" id="ENSGT00390000013820"/>
<accession>A0AAA9TSQ8</accession>
<dbReference type="PANTHER" id="PTHR22529:SF1">
    <property type="entry name" value="EPITHELIAL-STROMAL INTERACTION PROTEIN 1"/>
    <property type="match status" value="1"/>
</dbReference>
<evidence type="ECO:0000313" key="2">
    <source>
        <dbReference type="Ensembl" id="ENSBTAP00000099525.1"/>
    </source>
</evidence>
<protein>
    <submittedName>
        <fullName evidence="2">Epithelial stromal interaction 1</fullName>
    </submittedName>
</protein>
<gene>
    <name evidence="2" type="primary">EPSTI1</name>
</gene>
<dbReference type="AlphaFoldDB" id="A0AAA9TSQ8"/>
<reference evidence="2" key="2">
    <citation type="submission" date="2025-08" db="UniProtKB">
        <authorList>
            <consortium name="Ensembl"/>
        </authorList>
    </citation>
    <scope>IDENTIFICATION</scope>
    <source>
        <strain evidence="2">Hereford</strain>
    </source>
</reference>
<feature type="region of interest" description="Disordered" evidence="1">
    <location>
        <begin position="1"/>
        <end position="72"/>
    </location>
</feature>
<organism evidence="2 3">
    <name type="scientific">Bos taurus</name>
    <name type="common">Bovine</name>
    <dbReference type="NCBI Taxonomy" id="9913"/>
    <lineage>
        <taxon>Eukaryota</taxon>
        <taxon>Metazoa</taxon>
        <taxon>Chordata</taxon>
        <taxon>Craniata</taxon>
        <taxon>Vertebrata</taxon>
        <taxon>Euteleostomi</taxon>
        <taxon>Mammalia</taxon>
        <taxon>Eutheria</taxon>
        <taxon>Laurasiatheria</taxon>
        <taxon>Artiodactyla</taxon>
        <taxon>Ruminantia</taxon>
        <taxon>Pecora</taxon>
        <taxon>Bovidae</taxon>
        <taxon>Bovinae</taxon>
        <taxon>Bos</taxon>
    </lineage>
</organism>
<dbReference type="PANTHER" id="PTHR22529">
    <property type="entry name" value="EPITHELIAL-STROMAL INTERACTION PROTEIN 1"/>
    <property type="match status" value="1"/>
</dbReference>
<feature type="compositionally biased region" description="Basic and acidic residues" evidence="1">
    <location>
        <begin position="39"/>
        <end position="53"/>
    </location>
</feature>
<sequence length="430" mass="50272">MYTRTGVQGSGFGAPAASRPTRDPPALRGELGPPQAPKQDLEAAPERPSRESTEAAGPRFTGAYTLIAPNEKRRNEIQQMAAKELEELERWKKQQREKSINLPPMTLGGSQSEAEVRQRQQLQLIQSKYQKKLKKEECVRIKKEAEEAEVQKMRAAQREKSNKLEEKKRLQENLRRETFREYQQYKTAEFLRRFEADLPRRGACPVAGDDPQPSAWARRQAYMDTLKEEENQKLQKMKEEQHQKGELLEFKRQQQEEERTKSHQAEHRRWTFANKGPSVKAMVFPVVMYGCESWTVKKAERQRIDAFELRCWRRLLRVPWTARRSNQSILKEISPEYSLEGLMLKLKLQYFGLLMQRTDSLEKTVMLGKIEGRRREQQRMRWLDGITDFDGHEFGVNNAFLDRLQGKSQPGGLQHFGGYWNMNSGNSWDT</sequence>
<evidence type="ECO:0000256" key="1">
    <source>
        <dbReference type="SAM" id="MobiDB-lite"/>
    </source>
</evidence>
<name>A0AAA9TSQ8_BOVIN</name>
<proteinExistence type="predicted"/>
<reference evidence="2" key="1">
    <citation type="submission" date="2018-03" db="EMBL/GenBank/DDBJ databases">
        <title>ARS-UCD1.2.</title>
        <authorList>
            <person name="Rosen B.D."/>
            <person name="Bickhart D.M."/>
            <person name="Koren S."/>
            <person name="Schnabel R.D."/>
            <person name="Hall R."/>
            <person name="Zimin A."/>
            <person name="Dreischer C."/>
            <person name="Schultheiss S."/>
            <person name="Schroeder S.G."/>
            <person name="Elsik C.G."/>
            <person name="Couldrey C."/>
            <person name="Liu G.E."/>
            <person name="Van Tassell C.P."/>
            <person name="Phillippy A.M."/>
            <person name="Smith T.P.L."/>
            <person name="Medrano J.F."/>
        </authorList>
    </citation>
    <scope>NUCLEOTIDE SEQUENCE [LARGE SCALE GENOMIC DNA]</scope>
    <source>
        <strain evidence="2">Hereford</strain>
    </source>
</reference>
<feature type="region of interest" description="Disordered" evidence="1">
    <location>
        <begin position="95"/>
        <end position="114"/>
    </location>
</feature>